<evidence type="ECO:0000256" key="2">
    <source>
        <dbReference type="SAM" id="Phobius"/>
    </source>
</evidence>
<feature type="region of interest" description="Disordered" evidence="1">
    <location>
        <begin position="1"/>
        <end position="22"/>
    </location>
</feature>
<comment type="caution">
    <text evidence="3">The sequence shown here is derived from an EMBL/GenBank/DDBJ whole genome shotgun (WGS) entry which is preliminary data.</text>
</comment>
<organism evidence="3 4">
    <name type="scientific">Arthrobotrys musiformis</name>
    <dbReference type="NCBI Taxonomy" id="47236"/>
    <lineage>
        <taxon>Eukaryota</taxon>
        <taxon>Fungi</taxon>
        <taxon>Dikarya</taxon>
        <taxon>Ascomycota</taxon>
        <taxon>Pezizomycotina</taxon>
        <taxon>Orbiliomycetes</taxon>
        <taxon>Orbiliales</taxon>
        <taxon>Orbiliaceae</taxon>
        <taxon>Arthrobotrys</taxon>
    </lineage>
</organism>
<dbReference type="Proteomes" id="UP001370758">
    <property type="component" value="Unassembled WGS sequence"/>
</dbReference>
<dbReference type="AlphaFoldDB" id="A0AAV9WGK2"/>
<keyword evidence="2" id="KW-0472">Membrane</keyword>
<reference evidence="3 4" key="1">
    <citation type="submission" date="2023-08" db="EMBL/GenBank/DDBJ databases">
        <authorList>
            <person name="Palmer J.M."/>
        </authorList>
    </citation>
    <scope>NUCLEOTIDE SEQUENCE [LARGE SCALE GENOMIC DNA]</scope>
    <source>
        <strain evidence="3 4">TWF481</strain>
    </source>
</reference>
<evidence type="ECO:0000313" key="3">
    <source>
        <dbReference type="EMBL" id="KAK6507956.1"/>
    </source>
</evidence>
<accession>A0AAV9WGK2</accession>
<proteinExistence type="predicted"/>
<feature type="transmembrane region" description="Helical" evidence="2">
    <location>
        <begin position="59"/>
        <end position="80"/>
    </location>
</feature>
<keyword evidence="2" id="KW-0812">Transmembrane</keyword>
<dbReference type="EMBL" id="JAVHJL010000003">
    <property type="protein sequence ID" value="KAK6507956.1"/>
    <property type="molecule type" value="Genomic_DNA"/>
</dbReference>
<protein>
    <submittedName>
        <fullName evidence="3">Uncharacterized protein</fullName>
    </submittedName>
</protein>
<feature type="transmembrane region" description="Helical" evidence="2">
    <location>
        <begin position="35"/>
        <end position="53"/>
    </location>
</feature>
<sequence length="129" mass="14457">MSSTTTTVSAQSPPKPPESKHIQSKYSKPLRIPGVYYYLVLLSPLIIGLSFILLGLFLILTGVLLILAAPAFLIVGLFMVPRDVTPEDHTWGWKFLLDRNAEGFREWVRERYKIGVDLGEGGKVREKAD</sequence>
<evidence type="ECO:0000313" key="4">
    <source>
        <dbReference type="Proteomes" id="UP001370758"/>
    </source>
</evidence>
<evidence type="ECO:0000256" key="1">
    <source>
        <dbReference type="SAM" id="MobiDB-lite"/>
    </source>
</evidence>
<keyword evidence="2" id="KW-1133">Transmembrane helix</keyword>
<keyword evidence="4" id="KW-1185">Reference proteome</keyword>
<name>A0AAV9WGK2_9PEZI</name>
<gene>
    <name evidence="3" type="ORF">TWF481_006376</name>
</gene>
<feature type="compositionally biased region" description="Polar residues" evidence="1">
    <location>
        <begin position="1"/>
        <end position="12"/>
    </location>
</feature>